<evidence type="ECO:0000256" key="1">
    <source>
        <dbReference type="ARBA" id="ARBA00022555"/>
    </source>
</evidence>
<evidence type="ECO:0000313" key="5">
    <source>
        <dbReference type="EMBL" id="EEC42922.1"/>
    </source>
</evidence>
<keyword evidence="6" id="KW-1185">Reference proteome</keyword>
<dbReference type="PANTHER" id="PTHR42907:SF1">
    <property type="entry name" value="FMN-LINKED OXIDOREDUCTASES SUPERFAMILY PROTEIN"/>
    <property type="match status" value="1"/>
</dbReference>
<gene>
    <name evidence="5" type="ORF">PHATRDRAFT_31364</name>
</gene>
<dbReference type="OrthoDB" id="10262250at2759"/>
<organism evidence="5 6">
    <name type="scientific">Phaeodactylum tricornutum (strain CCAP 1055/1)</name>
    <dbReference type="NCBI Taxonomy" id="556484"/>
    <lineage>
        <taxon>Eukaryota</taxon>
        <taxon>Sar</taxon>
        <taxon>Stramenopiles</taxon>
        <taxon>Ochrophyta</taxon>
        <taxon>Bacillariophyta</taxon>
        <taxon>Bacillariophyceae</taxon>
        <taxon>Bacillariophycidae</taxon>
        <taxon>Naviculales</taxon>
        <taxon>Phaeodactylaceae</taxon>
        <taxon>Phaeodactylum</taxon>
    </lineage>
</organism>
<dbReference type="AlphaFoldDB" id="B7GEN0"/>
<dbReference type="Pfam" id="PF01207">
    <property type="entry name" value="Dus"/>
    <property type="match status" value="1"/>
</dbReference>
<dbReference type="PANTHER" id="PTHR42907">
    <property type="entry name" value="FMN-LINKED OXIDOREDUCTASES SUPERFAMILY PROTEIN"/>
    <property type="match status" value="1"/>
</dbReference>
<dbReference type="Gene3D" id="3.20.20.70">
    <property type="entry name" value="Aldolase class I"/>
    <property type="match status" value="1"/>
</dbReference>
<dbReference type="PaxDb" id="2850-Phatr31364"/>
<keyword evidence="2" id="KW-0521">NADP</keyword>
<keyword evidence="3" id="KW-0694">RNA-binding</keyword>
<evidence type="ECO:0000256" key="2">
    <source>
        <dbReference type="ARBA" id="ARBA00022857"/>
    </source>
</evidence>
<evidence type="ECO:0000313" key="6">
    <source>
        <dbReference type="Proteomes" id="UP000000759"/>
    </source>
</evidence>
<dbReference type="GO" id="GO:0017150">
    <property type="term" value="F:tRNA dihydrouridine synthase activity"/>
    <property type="evidence" value="ECO:0007669"/>
    <property type="project" value="InterPro"/>
</dbReference>
<protein>
    <recommendedName>
        <fullName evidence="4">DUS-like FMN-binding domain-containing protein</fullName>
    </recommendedName>
</protein>
<reference evidence="5 6" key="1">
    <citation type="journal article" date="2008" name="Nature">
        <title>The Phaeodactylum genome reveals the evolutionary history of diatom genomes.</title>
        <authorList>
            <person name="Bowler C."/>
            <person name="Allen A.E."/>
            <person name="Badger J.H."/>
            <person name="Grimwood J."/>
            <person name="Jabbari K."/>
            <person name="Kuo A."/>
            <person name="Maheswari U."/>
            <person name="Martens C."/>
            <person name="Maumus F."/>
            <person name="Otillar R.P."/>
            <person name="Rayko E."/>
            <person name="Salamov A."/>
            <person name="Vandepoele K."/>
            <person name="Beszteri B."/>
            <person name="Gruber A."/>
            <person name="Heijde M."/>
            <person name="Katinka M."/>
            <person name="Mock T."/>
            <person name="Valentin K."/>
            <person name="Verret F."/>
            <person name="Berges J.A."/>
            <person name="Brownlee C."/>
            <person name="Cadoret J.P."/>
            <person name="Chiovitti A."/>
            <person name="Choi C.J."/>
            <person name="Coesel S."/>
            <person name="De Martino A."/>
            <person name="Detter J.C."/>
            <person name="Durkin C."/>
            <person name="Falciatore A."/>
            <person name="Fournet J."/>
            <person name="Haruta M."/>
            <person name="Huysman M.J."/>
            <person name="Jenkins B.D."/>
            <person name="Jiroutova K."/>
            <person name="Jorgensen R.E."/>
            <person name="Joubert Y."/>
            <person name="Kaplan A."/>
            <person name="Kroger N."/>
            <person name="Kroth P.G."/>
            <person name="La Roche J."/>
            <person name="Lindquist E."/>
            <person name="Lommer M."/>
            <person name="Martin-Jezequel V."/>
            <person name="Lopez P.J."/>
            <person name="Lucas S."/>
            <person name="Mangogna M."/>
            <person name="McGinnis K."/>
            <person name="Medlin L.K."/>
            <person name="Montsant A."/>
            <person name="Oudot-Le Secq M.P."/>
            <person name="Napoli C."/>
            <person name="Obornik M."/>
            <person name="Parker M.S."/>
            <person name="Petit J.L."/>
            <person name="Porcel B.M."/>
            <person name="Poulsen N."/>
            <person name="Robison M."/>
            <person name="Rychlewski L."/>
            <person name="Rynearson T.A."/>
            <person name="Schmutz J."/>
            <person name="Shapiro H."/>
            <person name="Siaut M."/>
            <person name="Stanley M."/>
            <person name="Sussman M.R."/>
            <person name="Taylor A.R."/>
            <person name="Vardi A."/>
            <person name="von Dassow P."/>
            <person name="Vyverman W."/>
            <person name="Willis A."/>
            <person name="Wyrwicz L.S."/>
            <person name="Rokhsar D.S."/>
            <person name="Weissenbach J."/>
            <person name="Armbrust E.V."/>
            <person name="Green B.R."/>
            <person name="Van de Peer Y."/>
            <person name="Grigoriev I.V."/>
        </authorList>
    </citation>
    <scope>NUCLEOTIDE SEQUENCE [LARGE SCALE GENOMIC DNA]</scope>
    <source>
        <strain evidence="5 6">CCAP 1055/1</strain>
    </source>
</reference>
<dbReference type="EMBL" id="CM000634">
    <property type="protein sequence ID" value="EEC42922.1"/>
    <property type="molecule type" value="Genomic_DNA"/>
</dbReference>
<dbReference type="eggNOG" id="KOG2335">
    <property type="taxonomic scope" value="Eukaryota"/>
</dbReference>
<dbReference type="InterPro" id="IPR013785">
    <property type="entry name" value="Aldolase_TIM"/>
</dbReference>
<dbReference type="InterPro" id="IPR004653">
    <property type="entry name" value="DusA"/>
</dbReference>
<proteinExistence type="predicted"/>
<dbReference type="CDD" id="cd02801">
    <property type="entry name" value="DUS_like_FMN"/>
    <property type="match status" value="1"/>
</dbReference>
<evidence type="ECO:0000259" key="4">
    <source>
        <dbReference type="Pfam" id="PF01207"/>
    </source>
</evidence>
<dbReference type="Proteomes" id="UP000000759">
    <property type="component" value="Chromosome 32"/>
</dbReference>
<accession>B7GEN0</accession>
<name>B7GEN0_PHATC</name>
<sequence>MSLTSDLAATSNNKGIAARSVKTLHVAPMIRVSTPEFRAFVRILTKKATLWTEMVVDETLWYHRNDPGALQTYLGSLKRTDSNDHEISAQQRNPIVCQLGGITPKHTAKATQIITAFGYDEINLNMDCPSARVSPQPRRRRQFGAILMKETDRAVELVKTIWENTHLPVSVKCRVGVDNEDSWEFLEAIVRSLRPYCQRFYIHARKCLLQGLSPAQNRIVPPLNYPCVYRLCESFPDCEFYLN</sequence>
<dbReference type="GeneID" id="7199441"/>
<dbReference type="KEGG" id="pti:PHATRDRAFT_31364"/>
<reference evidence="6" key="2">
    <citation type="submission" date="2008-08" db="EMBL/GenBank/DDBJ databases">
        <authorList>
            <consortium name="Diatom Consortium"/>
            <person name="Grigoriev I."/>
            <person name="Grimwood J."/>
            <person name="Kuo A."/>
            <person name="Otillar R.P."/>
            <person name="Salamov A."/>
            <person name="Detter J.C."/>
            <person name="Lindquist E."/>
            <person name="Shapiro H."/>
            <person name="Lucas S."/>
            <person name="Glavina del Rio T."/>
            <person name="Pitluck S."/>
            <person name="Rokhsar D."/>
            <person name="Bowler C."/>
        </authorList>
    </citation>
    <scope>GENOME REANNOTATION</scope>
    <source>
        <strain evidence="6">CCAP 1055/1</strain>
    </source>
</reference>
<dbReference type="GO" id="GO:0000049">
    <property type="term" value="F:tRNA binding"/>
    <property type="evidence" value="ECO:0007669"/>
    <property type="project" value="UniProtKB-KW"/>
</dbReference>
<feature type="domain" description="DUS-like FMN-binding" evidence="4">
    <location>
        <begin position="26"/>
        <end position="236"/>
    </location>
</feature>
<dbReference type="InterPro" id="IPR035587">
    <property type="entry name" value="DUS-like_FMN-bd"/>
</dbReference>
<dbReference type="InParanoid" id="B7GEN0"/>
<dbReference type="SUPFAM" id="SSF51395">
    <property type="entry name" value="FMN-linked oxidoreductases"/>
    <property type="match status" value="1"/>
</dbReference>
<feature type="non-terminal residue" evidence="5">
    <location>
        <position position="243"/>
    </location>
</feature>
<evidence type="ECO:0000256" key="3">
    <source>
        <dbReference type="ARBA" id="ARBA00022884"/>
    </source>
</evidence>
<dbReference type="RefSeq" id="XP_002185557.1">
    <property type="nucleotide sequence ID" value="XM_002185521.1"/>
</dbReference>
<keyword evidence="1" id="KW-0820">tRNA-binding</keyword>